<accession>A0AAP0I298</accession>
<organism evidence="1 2">
    <name type="scientific">Stephania yunnanensis</name>
    <dbReference type="NCBI Taxonomy" id="152371"/>
    <lineage>
        <taxon>Eukaryota</taxon>
        <taxon>Viridiplantae</taxon>
        <taxon>Streptophyta</taxon>
        <taxon>Embryophyta</taxon>
        <taxon>Tracheophyta</taxon>
        <taxon>Spermatophyta</taxon>
        <taxon>Magnoliopsida</taxon>
        <taxon>Ranunculales</taxon>
        <taxon>Menispermaceae</taxon>
        <taxon>Menispermoideae</taxon>
        <taxon>Cissampelideae</taxon>
        <taxon>Stephania</taxon>
    </lineage>
</organism>
<sequence>MLQNMTDKEELRSTQPISYPEENVYVDTLKNVDVNEVTHVEEYWRKTTEGLEVLEIEPEIVMALDEEENEMKIEVISDRPEKPRIESEEDQPLVLVKPPTHPCILVKPYKGVEIKERLQIFYTANTFVLDDHDAIDSFMLEVMNEPLSLKEGVHASFFKYVDAPFVVDILKGEDIT</sequence>
<gene>
    <name evidence="1" type="ORF">Syun_023468</name>
</gene>
<dbReference type="AlphaFoldDB" id="A0AAP0I298"/>
<reference evidence="1 2" key="1">
    <citation type="submission" date="2024-01" db="EMBL/GenBank/DDBJ databases">
        <title>Genome assemblies of Stephania.</title>
        <authorList>
            <person name="Yang L."/>
        </authorList>
    </citation>
    <scope>NUCLEOTIDE SEQUENCE [LARGE SCALE GENOMIC DNA]</scope>
    <source>
        <strain evidence="1">YNDBR</strain>
        <tissue evidence="1">Leaf</tissue>
    </source>
</reference>
<protein>
    <submittedName>
        <fullName evidence="1">Uncharacterized protein</fullName>
    </submittedName>
</protein>
<evidence type="ECO:0000313" key="2">
    <source>
        <dbReference type="Proteomes" id="UP001420932"/>
    </source>
</evidence>
<keyword evidence="2" id="KW-1185">Reference proteome</keyword>
<comment type="caution">
    <text evidence="1">The sequence shown here is derived from an EMBL/GenBank/DDBJ whole genome shotgun (WGS) entry which is preliminary data.</text>
</comment>
<dbReference type="EMBL" id="JBBNAF010000010">
    <property type="protein sequence ID" value="KAK9107457.1"/>
    <property type="molecule type" value="Genomic_DNA"/>
</dbReference>
<proteinExistence type="predicted"/>
<name>A0AAP0I298_9MAGN</name>
<evidence type="ECO:0000313" key="1">
    <source>
        <dbReference type="EMBL" id="KAK9107457.1"/>
    </source>
</evidence>
<dbReference type="Proteomes" id="UP001420932">
    <property type="component" value="Unassembled WGS sequence"/>
</dbReference>